<feature type="region of interest" description="Disordered" evidence="6">
    <location>
        <begin position="2868"/>
        <end position="2943"/>
    </location>
</feature>
<dbReference type="Gene3D" id="1.25.40.1030">
    <property type="match status" value="1"/>
</dbReference>
<keyword evidence="9" id="KW-1185">Reference proteome</keyword>
<feature type="compositionally biased region" description="Acidic residues" evidence="6">
    <location>
        <begin position="564"/>
        <end position="577"/>
    </location>
</feature>
<feature type="compositionally biased region" description="Basic and acidic residues" evidence="6">
    <location>
        <begin position="288"/>
        <end position="300"/>
    </location>
</feature>
<feature type="compositionally biased region" description="Basic and acidic residues" evidence="6">
    <location>
        <begin position="885"/>
        <end position="903"/>
    </location>
</feature>
<protein>
    <submittedName>
        <fullName evidence="8">Protein transport protein SEC16A-like</fullName>
    </submittedName>
</protein>
<feature type="compositionally biased region" description="Basic and acidic residues" evidence="6">
    <location>
        <begin position="1100"/>
        <end position="1109"/>
    </location>
</feature>
<feature type="region of interest" description="Disordered" evidence="6">
    <location>
        <begin position="463"/>
        <end position="496"/>
    </location>
</feature>
<feature type="compositionally biased region" description="Polar residues" evidence="6">
    <location>
        <begin position="406"/>
        <end position="415"/>
    </location>
</feature>
<feature type="compositionally biased region" description="Polar residues" evidence="6">
    <location>
        <begin position="1791"/>
        <end position="1802"/>
    </location>
</feature>
<feature type="compositionally biased region" description="Acidic residues" evidence="6">
    <location>
        <begin position="172"/>
        <end position="189"/>
    </location>
</feature>
<feature type="compositionally biased region" description="Basic and acidic residues" evidence="6">
    <location>
        <begin position="987"/>
        <end position="1009"/>
    </location>
</feature>
<feature type="compositionally biased region" description="Basic and acidic residues" evidence="6">
    <location>
        <begin position="2660"/>
        <end position="2671"/>
    </location>
</feature>
<feature type="region of interest" description="Disordered" evidence="6">
    <location>
        <begin position="559"/>
        <end position="671"/>
    </location>
</feature>
<feature type="compositionally biased region" description="Polar residues" evidence="6">
    <location>
        <begin position="2379"/>
        <end position="2402"/>
    </location>
</feature>
<feature type="compositionally biased region" description="Basic and acidic residues" evidence="6">
    <location>
        <begin position="1383"/>
        <end position="1394"/>
    </location>
</feature>
<feature type="region of interest" description="Disordered" evidence="6">
    <location>
        <begin position="953"/>
        <end position="1009"/>
    </location>
</feature>
<feature type="compositionally biased region" description="Polar residues" evidence="6">
    <location>
        <begin position="1816"/>
        <end position="1825"/>
    </location>
</feature>
<evidence type="ECO:0000256" key="1">
    <source>
        <dbReference type="ARBA" id="ARBA00004240"/>
    </source>
</evidence>
<evidence type="ECO:0000256" key="2">
    <source>
        <dbReference type="ARBA" id="ARBA00005927"/>
    </source>
</evidence>
<sequence>MKGARRTRNRQGAGFADLMSTQSQPTRGVITGMSRLQNTDTPSVKSTPNSSAPSTPRPAPAQEDWDSLLTISPRRRISPLSSRLGARSRPTSVKNDSTPSRTPRISSLNLNTSSNPTSSRNSSAPRTPTFSDSAQPASLSLQEEPRQPEPARPSATPVVPSFLTGWDGADGWGDDPSLDDSDPEADEGTWGEWGDVGDITIPEEKNDIMSDETPTAPVSIQSSESVEEHPGDRRATAAANEKGNGSEAAMGATSPVQMHGEPVQLENKERARETDLAVQSIGETMAKVVERTDHDADLSKEPPSATSPQRPKSPIPTHEQANDAGIDEDGWGTWGGFDESQPSAEQNVSSFSMLPEASEIPKPPDQPCPTQSGLVEEEQQRSELDLREQIPANDPASLKWSEDQTDSTVATRSQLETAHTVSEQCDTDHQSLEIRISGVCPGNDFQNDAFNALETYGQVSVPEDHTFNVPQDAESPKQPSPDSNSMGHFNAANDMPAEDNQQHSYTLFRDGSLQHQSQQTGTSNDSRNAVKEGDKAETDEQGFCERDEVLATFEQALGQNEKQEEGEAWEGWDDDGGDSFTIDQNAIASEENEDIVNVPPNSETDVSAQRDTPVLADQIHQEQVLSAKPEAEDDDLGAGGPQLSAEQDTIADEAAEEQHEASNLELSGEVSTNQQVIDFGVPDDVPQIEDDSWGGWGDADDFAIPEEGSASLSIEEAEETETVPLHHSDLAVPQNAKDEAQVESDSQNAHPFRVAPSMQTQVFESVREVHNETVSFKKEAVDEDYAYLEPSALSRDARCETDFIEPRSNEVPLENREDIDKAFSVARHETGQFQCTSEGFEQCAFQEQSSREQFSLNVQDTVNAKSRADMPAEGKEETSVSGERSGIEEESQRFERQEPELSGRDVTQSAQHCDTAKDQIMDSFRVSYQPQSTGKEWGGWDDGEFTVVPDAESAQPHAHMVRKDENREASDLGATVYPSIDSASSIPRREDRSTQLRHNELGNETREELSTEVLTKLGERNEQDVQQEHDKVSVQEGDVFSLAVPPKDAVMHSFVQTNAASPGFGSWGGWEDSSEIAHLSQPNPSKTMKDVLQPVSREPVHPVVPKDPHTAGSPHRTPFENMDVRSRDFVPRKTTTAPQTENMNQDLTMVAETFVTPEVKREDEDTHISTQAAYASSYWTQKLNDGNASEIKDSTSAPVAPSIPVSQSTEPVRDAEEDRSKGRFAFKQESDFPGYDPFAPTGDVVQTEQPFLDGFDLEISQTEDPRPDALWFQTEAKNNMKKPRSERMDTNAGEPFDDYSFNEPEESKPRMDDGLPGTFTHTAHLDRASEPTPVAINGKAIQNESYKPLTPAGMESLNPVEYASDKKSTESETPSYLPSLDHANVEGEDVREIGIAHSKSGGEGPHDSSLCPDPSVGSRIEKEPVPTDGGSKDLSNRATSSAEVVFSSHGGEIQDATSVVNNQGHPNMLENEFMIHAPHQERLLSTNPNISNAQPEFHTGIGPRQEPLQTQASLGIESSSFDNKVLESAGGDNRETHLDSFLAPTTEPGDEKKPYAPNRVISSTETSTWGERKESPTPQYPFTDRPLDSHNDNDHDHNPQSSQASIPRAHEPAGAYDIDLRAYAPKQTYITANTAHSHPSPEASGPEDHSISDSATGSIENPSPVPYPYAFAKNQDGDMPAKESYPYQAYQSSTYNHQGSIPAQEGYSYSQAIEGTHVTDSETLTNSVNPYAPNPVSAQGHMTEVFENAPMDPCFGSNGPVSVPQSSLPQAAFDSYNPSGFSPFEAPPHTNAETVSNVQSVRAGTAEEGSKKTTDKSVSATQNVNIPEVHPEHSRLEPDDTMPNLAASPSHPSISATETYPQYTSELPGYAYGEYYTDAPEAAAGTPADTQHDSTYLDATFFSYPFSIMDTSPSGDMIHPGPRPIVTWGFAGSMVAVFPRQQHQTELISSSDAQSSGHTVQLYDMSPLGRDGADDDWIAASEAVHPLSYPLKTSDLEPYAKMCDKLSQLSAGLEGPAAEGRAALWRTLALLCRTEGEDWRKEAGHAVCGPTSVPLFGRNDLQSAPLKGQAKDLLPSHTGQSADETRGVATEVERLLTEGKGVEAVNFAKKSGMWSLALILSGMVDTKLYTSILCDYAKNILQEGSALQTLCFSLAENDAEITRRITSPAGLDEWRKNVGILLTSGASVTTSKARETRFLHLIEQVGDALLTQHADMVGAHVCYLLSGRLGRLDPKGICLLGANPSTPPGRPRSLGSPGSILQSVVYEAAMNARSGAAFPHLLPFRLLLAQEIASVGHPDIALAHCDSISKQVRVIFESRNSAIAAQFTAPFLSSLESFDQRLRAHLGLREEVGNLTKLTALGKSLSSVFSRASKERHSIPSTSADRSQDHLPSTASFATTTAMPYEERNTGVSVSMPFNHPPHLSVDSQWGAGYNSLQPAGFINQNSNTNTQATKIEKSGKEKWDQFVSKTVGLIAPADYDLSPPPPSRVPPSMAQHPAPIGLDGGSGLMTNMQGLAPNHMRSSSVGAIPSAFFNSTPALTVPKNGGMPHSGSQESGSEKSVPLAVVGKSGHAVLNGVPLQKATREENNDAIVHRRSASDMTLQSQTSEKKPPLHPKKPARASNVTDTSATTDKPTQKKGWRERLKEKLTATFGGPPRAHMGEENKFVFDKKRGRWVIEGEEPTEEEDVPPPPPDEDDMFGGEGNRVQASLSYDPLPSTEQSAHNVPTLLRSQSAQDALGSNGFNYPYTEHTQAPASLKPPFSGPGSLDNSFGGDDGSAASVASAASAPVPYSAGSSSKISSSGTNNHDSNKYRRVGRPGRRAYVDTFNKSKPSMSTPALPTPARPAVPAYGGITAATGGGYNIFTPTPIPSTSTGDSNMAQGASSTTSVVETSDQLTTSLSDTSSSHNGLASNQPTGHVQSLKPPAHPSGRFSTGRQPRMMA</sequence>
<feature type="compositionally biased region" description="Polar residues" evidence="6">
    <location>
        <begin position="1560"/>
        <end position="1569"/>
    </location>
</feature>
<dbReference type="GO" id="GO:0012507">
    <property type="term" value="C:ER to Golgi transport vesicle membrane"/>
    <property type="evidence" value="ECO:0007669"/>
    <property type="project" value="TreeGrafter"/>
</dbReference>
<feature type="region of interest" description="Disordered" evidence="6">
    <location>
        <begin position="1524"/>
        <end position="1609"/>
    </location>
</feature>
<evidence type="ECO:0000313" key="8">
    <source>
        <dbReference type="EMBL" id="PXF41433.1"/>
    </source>
</evidence>
<feature type="compositionally biased region" description="Polar residues" evidence="6">
    <location>
        <begin position="1652"/>
        <end position="1661"/>
    </location>
</feature>
<evidence type="ECO:0000256" key="3">
    <source>
        <dbReference type="ARBA" id="ARBA00022448"/>
    </source>
</evidence>
<dbReference type="GO" id="GO:0070971">
    <property type="term" value="C:endoplasmic reticulum exit site"/>
    <property type="evidence" value="ECO:0007669"/>
    <property type="project" value="TreeGrafter"/>
</dbReference>
<feature type="region of interest" description="Disordered" evidence="6">
    <location>
        <begin position="512"/>
        <end position="543"/>
    </location>
</feature>
<proteinExistence type="inferred from homology"/>
<feature type="region of interest" description="Disordered" evidence="6">
    <location>
        <begin position="1760"/>
        <end position="1858"/>
    </location>
</feature>
<feature type="region of interest" description="Disordered" evidence="6">
    <location>
        <begin position="2595"/>
        <end position="2821"/>
    </location>
</feature>
<feature type="compositionally biased region" description="Basic and acidic residues" evidence="6">
    <location>
        <begin position="961"/>
        <end position="970"/>
    </location>
</feature>
<dbReference type="GO" id="GO:0016192">
    <property type="term" value="P:vesicle-mediated transport"/>
    <property type="evidence" value="ECO:0007669"/>
    <property type="project" value="UniProtKB-KW"/>
</dbReference>
<comment type="similarity">
    <text evidence="2">Belongs to the SEC16 family.</text>
</comment>
<feature type="compositionally biased region" description="Polar residues" evidence="6">
    <location>
        <begin position="2718"/>
        <end position="2736"/>
    </location>
</feature>
<feature type="region of interest" description="Disordered" evidence="6">
    <location>
        <begin position="1634"/>
        <end position="1665"/>
    </location>
</feature>
<gene>
    <name evidence="8" type="ORF">BWQ96_08814</name>
</gene>
<comment type="caution">
    <text evidence="8">The sequence shown here is derived from an EMBL/GenBank/DDBJ whole genome shotgun (WGS) entry which is preliminary data.</text>
</comment>
<comment type="subcellular location">
    <subcellularLocation>
        <location evidence="1">Endoplasmic reticulum</location>
    </subcellularLocation>
</comment>
<feature type="compositionally biased region" description="Acidic residues" evidence="6">
    <location>
        <begin position="2679"/>
        <end position="2700"/>
    </location>
</feature>
<evidence type="ECO:0000313" key="9">
    <source>
        <dbReference type="Proteomes" id="UP000247409"/>
    </source>
</evidence>
<dbReference type="Pfam" id="PF12931">
    <property type="entry name" value="TPR_Sec16"/>
    <property type="match status" value="1"/>
</dbReference>
<dbReference type="InterPro" id="IPR024298">
    <property type="entry name" value="Sec16_Sec23-bd"/>
</dbReference>
<feature type="compositionally biased region" description="Polar residues" evidence="6">
    <location>
        <begin position="2908"/>
        <end position="2920"/>
    </location>
</feature>
<keyword evidence="4" id="KW-0256">Endoplasmic reticulum</keyword>
<feature type="compositionally biased region" description="Basic and acidic residues" evidence="6">
    <location>
        <begin position="266"/>
        <end position="275"/>
    </location>
</feature>
<feature type="compositionally biased region" description="Basic and acidic residues" evidence="6">
    <location>
        <begin position="2640"/>
        <end position="2649"/>
    </location>
</feature>
<dbReference type="PANTHER" id="PTHR13402">
    <property type="entry name" value="RGPR-RELATED"/>
    <property type="match status" value="1"/>
</dbReference>
<dbReference type="GO" id="GO:0070973">
    <property type="term" value="P:protein localization to endoplasmic reticulum exit site"/>
    <property type="evidence" value="ECO:0007669"/>
    <property type="project" value="TreeGrafter"/>
</dbReference>
<feature type="compositionally biased region" description="Basic and acidic residues" evidence="6">
    <location>
        <begin position="1585"/>
        <end position="1598"/>
    </location>
</feature>
<organism evidence="8 9">
    <name type="scientific">Gracilariopsis chorda</name>
    <dbReference type="NCBI Taxonomy" id="448386"/>
    <lineage>
        <taxon>Eukaryota</taxon>
        <taxon>Rhodophyta</taxon>
        <taxon>Florideophyceae</taxon>
        <taxon>Rhodymeniophycidae</taxon>
        <taxon>Gracilariales</taxon>
        <taxon>Gracilariaceae</taxon>
        <taxon>Gracilariopsis</taxon>
    </lineage>
</organism>
<feature type="compositionally biased region" description="Polar residues" evidence="6">
    <location>
        <begin position="2876"/>
        <end position="2892"/>
    </location>
</feature>
<keyword evidence="5" id="KW-0931">ER-Golgi transport</keyword>
<feature type="compositionally biased region" description="Low complexity" evidence="6">
    <location>
        <begin position="2893"/>
        <end position="2907"/>
    </location>
</feature>
<dbReference type="EMBL" id="NBIV01000216">
    <property type="protein sequence ID" value="PXF41433.1"/>
    <property type="molecule type" value="Genomic_DNA"/>
</dbReference>
<feature type="region of interest" description="Disordered" evidence="6">
    <location>
        <begin position="2540"/>
        <end position="2562"/>
    </location>
</feature>
<feature type="compositionally biased region" description="Basic and acidic residues" evidence="6">
    <location>
        <begin position="378"/>
        <end position="388"/>
    </location>
</feature>
<feature type="region of interest" description="Disordered" evidence="6">
    <location>
        <begin position="1100"/>
        <end position="1127"/>
    </location>
</feature>
<dbReference type="PANTHER" id="PTHR13402:SF6">
    <property type="entry name" value="SECRETORY 16, ISOFORM I"/>
    <property type="match status" value="1"/>
</dbReference>
<reference evidence="8 9" key="1">
    <citation type="journal article" date="2018" name="Mol. Biol. Evol.">
        <title>Analysis of the draft genome of the red seaweed Gracilariopsis chorda provides insights into genome size evolution in Rhodophyta.</title>
        <authorList>
            <person name="Lee J."/>
            <person name="Yang E.C."/>
            <person name="Graf L."/>
            <person name="Yang J.H."/>
            <person name="Qiu H."/>
            <person name="Zel Zion U."/>
            <person name="Chan C.X."/>
            <person name="Stephens T.G."/>
            <person name="Weber A.P.M."/>
            <person name="Boo G.H."/>
            <person name="Boo S.M."/>
            <person name="Kim K.M."/>
            <person name="Shin Y."/>
            <person name="Jung M."/>
            <person name="Lee S.J."/>
            <person name="Yim H.S."/>
            <person name="Lee J.H."/>
            <person name="Bhattacharya D."/>
            <person name="Yoon H.S."/>
        </authorList>
    </citation>
    <scope>NUCLEOTIDE SEQUENCE [LARGE SCALE GENOMIC DNA]</scope>
    <source>
        <strain evidence="8 9">SKKU-2015</strain>
        <tissue evidence="8">Whole body</tissue>
    </source>
</reference>
<feature type="region of interest" description="Disordered" evidence="6">
    <location>
        <begin position="1189"/>
        <end position="1219"/>
    </location>
</feature>
<feature type="compositionally biased region" description="Low complexity" evidence="6">
    <location>
        <begin position="106"/>
        <end position="129"/>
    </location>
</feature>
<accession>A0A2V3IHD2</accession>
<feature type="compositionally biased region" description="Basic and acidic residues" evidence="6">
    <location>
        <begin position="1419"/>
        <end position="1435"/>
    </location>
</feature>
<feature type="compositionally biased region" description="Polar residues" evidence="6">
    <location>
        <begin position="212"/>
        <end position="224"/>
    </location>
</feature>
<name>A0A2V3IHD2_9FLOR</name>
<feature type="region of interest" description="Disordered" evidence="6">
    <location>
        <begin position="1"/>
        <end position="415"/>
    </location>
</feature>
<evidence type="ECO:0000256" key="5">
    <source>
        <dbReference type="ARBA" id="ARBA00022892"/>
    </source>
</evidence>
<feature type="compositionally biased region" description="Low complexity" evidence="6">
    <location>
        <begin position="2777"/>
        <end position="2803"/>
    </location>
</feature>
<dbReference type="GO" id="GO:0007030">
    <property type="term" value="P:Golgi organization"/>
    <property type="evidence" value="ECO:0007669"/>
    <property type="project" value="TreeGrafter"/>
</dbReference>
<feature type="compositionally biased region" description="Polar residues" evidence="6">
    <location>
        <begin position="89"/>
        <end position="105"/>
    </location>
</feature>
<feature type="compositionally biased region" description="Basic and acidic residues" evidence="6">
    <location>
        <begin position="528"/>
        <end position="543"/>
    </location>
</feature>
<feature type="compositionally biased region" description="Polar residues" evidence="6">
    <location>
        <begin position="1760"/>
        <end position="1769"/>
    </location>
</feature>
<evidence type="ECO:0000259" key="7">
    <source>
        <dbReference type="Pfam" id="PF12931"/>
    </source>
</evidence>
<keyword evidence="3" id="KW-0813">Transport</keyword>
<feature type="region of interest" description="Disordered" evidence="6">
    <location>
        <begin position="1279"/>
        <end position="1321"/>
    </location>
</feature>
<feature type="compositionally biased region" description="Polar residues" evidence="6">
    <location>
        <begin position="34"/>
        <end position="45"/>
    </location>
</feature>
<feature type="region of interest" description="Disordered" evidence="6">
    <location>
        <begin position="2376"/>
        <end position="2404"/>
    </location>
</feature>
<feature type="region of interest" description="Disordered" evidence="6">
    <location>
        <begin position="862"/>
        <end position="911"/>
    </location>
</feature>
<feature type="region of interest" description="Disordered" evidence="6">
    <location>
        <begin position="1362"/>
        <end position="1442"/>
    </location>
</feature>
<dbReference type="Proteomes" id="UP000247409">
    <property type="component" value="Unassembled WGS sequence"/>
</dbReference>
<feature type="compositionally biased region" description="Basic and acidic residues" evidence="6">
    <location>
        <begin position="226"/>
        <end position="235"/>
    </location>
</feature>
<dbReference type="STRING" id="448386.A0A2V3IHD2"/>
<feature type="compositionally biased region" description="Polar residues" evidence="6">
    <location>
        <begin position="599"/>
        <end position="610"/>
    </location>
</feature>
<evidence type="ECO:0000256" key="4">
    <source>
        <dbReference type="ARBA" id="ARBA00022824"/>
    </source>
</evidence>
<evidence type="ECO:0000256" key="6">
    <source>
        <dbReference type="SAM" id="MobiDB-lite"/>
    </source>
</evidence>
<feature type="compositionally biased region" description="Polar residues" evidence="6">
    <location>
        <begin position="2623"/>
        <end position="2634"/>
    </location>
</feature>
<feature type="compositionally biased region" description="Basic and acidic residues" evidence="6">
    <location>
        <begin position="1829"/>
        <end position="1838"/>
    </location>
</feature>
<feature type="compositionally biased region" description="Polar residues" evidence="6">
    <location>
        <begin position="513"/>
        <end position="527"/>
    </location>
</feature>
<feature type="compositionally biased region" description="Polar residues" evidence="6">
    <location>
        <begin position="340"/>
        <end position="352"/>
    </location>
</feature>
<feature type="compositionally biased region" description="Polar residues" evidence="6">
    <location>
        <begin position="130"/>
        <end position="141"/>
    </location>
</feature>
<dbReference type="OrthoDB" id="8918678at2759"/>
<feature type="domain" description="Sec16 Sec23-binding" evidence="7">
    <location>
        <begin position="2092"/>
        <end position="2357"/>
    </location>
</feature>
<feature type="compositionally biased region" description="Basic and acidic residues" evidence="6">
    <location>
        <begin position="866"/>
        <end position="878"/>
    </location>
</feature>